<dbReference type="PANTHER" id="PTHR12266">
    <property type="entry name" value="NA+/CA2+ K+ INDEPENDENT EXCHANGER"/>
    <property type="match status" value="1"/>
</dbReference>
<feature type="transmembrane region" description="Helical" evidence="8">
    <location>
        <begin position="338"/>
        <end position="357"/>
    </location>
</feature>
<keyword evidence="3" id="KW-0050">Antiport</keyword>
<dbReference type="OrthoDB" id="407410at2759"/>
<evidence type="ECO:0000256" key="3">
    <source>
        <dbReference type="ARBA" id="ARBA00022449"/>
    </source>
</evidence>
<feature type="domain" description="Sodium/calcium exchanger membrane region" evidence="9">
    <location>
        <begin position="77"/>
        <end position="216"/>
    </location>
</feature>
<keyword evidence="10" id="KW-1185">Reference proteome</keyword>
<dbReference type="GO" id="GO:0016020">
    <property type="term" value="C:membrane"/>
    <property type="evidence" value="ECO:0007669"/>
    <property type="project" value="UniProtKB-SubCell"/>
</dbReference>
<evidence type="ECO:0000256" key="6">
    <source>
        <dbReference type="ARBA" id="ARBA00022989"/>
    </source>
</evidence>
<keyword evidence="5 8" id="KW-0812">Transmembrane</keyword>
<dbReference type="RefSeq" id="XP_017024629.1">
    <property type="nucleotide sequence ID" value="XM_017169140.3"/>
</dbReference>
<feature type="transmembrane region" description="Helical" evidence="8">
    <location>
        <begin position="576"/>
        <end position="597"/>
    </location>
</feature>
<sequence length="613" mass="70717">MSNDPTSNAFDDEFTHFWEKVNCFVAREFPYEEKCDFVSRAVDCNRSTNVIPYMLLMSCKLKCINAFQEHCVLALFGIMCFFMLTILINVVYNYYGPALESVSKLIHLNEHLAGVTILAFGNSSADLFANLANIRSKVPVYSASISSALFVSMVSGGIICYITPFRMNGFETVRDILFLIFGLSLVNFFLMRETEVSSFEFIVMFLVYIFYIVVNVVDLYLMRREVKIINAKIDELEDMEDTEENDAKMHDLKKTLNRFQDHKLEIYEKRRQGSMSKMQFTTQRMTMHTRISVNQEQNRNAMYDRRRGKNFRLFKDFLLAVRPFRCRDWRTSNMVERAILLAKVPAVLLCVFYIPLVDYQKKKHGWKKLLNIVHVVVNPAITVMVFKAVMLTPGDKLWYIEIIDDLKSGAYTMAITVPIAVCVFFTSRTDKPPSYHWVFTIMNLTGCMLLIYVSATEIDRVIEVISRNLELDEEFMSASVKSWTNNLGPLVANTALAMQGYPKMAYASSIGGPIFTIVLSPSIVLFVRRMLNENDENITVFGNYGHDAFYFLLFGLTCTLLWTTTLGFFARRSMGVFSITLYAIYLLYIELIHFNIIHTYGYDQRIRPGFGDL</sequence>
<dbReference type="InterPro" id="IPR004837">
    <property type="entry name" value="NaCa_Exmemb"/>
</dbReference>
<dbReference type="GO" id="GO:0006874">
    <property type="term" value="P:intracellular calcium ion homeostasis"/>
    <property type="evidence" value="ECO:0007669"/>
    <property type="project" value="TreeGrafter"/>
</dbReference>
<dbReference type="Pfam" id="PF01699">
    <property type="entry name" value="Na_Ca_ex"/>
    <property type="match status" value="2"/>
</dbReference>
<feature type="transmembrane region" description="Helical" evidence="8">
    <location>
        <begin position="505"/>
        <end position="528"/>
    </location>
</feature>
<evidence type="ECO:0000256" key="1">
    <source>
        <dbReference type="ARBA" id="ARBA00004141"/>
    </source>
</evidence>
<dbReference type="Gene3D" id="1.20.1420.30">
    <property type="entry name" value="NCX, central ion-binding region"/>
    <property type="match status" value="2"/>
</dbReference>
<feature type="transmembrane region" description="Helical" evidence="8">
    <location>
        <begin position="72"/>
        <end position="95"/>
    </location>
</feature>
<evidence type="ECO:0000256" key="4">
    <source>
        <dbReference type="ARBA" id="ARBA00022568"/>
    </source>
</evidence>
<keyword evidence="4" id="KW-0109">Calcium transport</keyword>
<feature type="transmembrane region" description="Helical" evidence="8">
    <location>
        <begin position="140"/>
        <end position="161"/>
    </location>
</feature>
<comment type="subcellular location">
    <subcellularLocation>
        <location evidence="1">Membrane</location>
        <topology evidence="1">Multi-pass membrane protein</topology>
    </subcellularLocation>
</comment>
<protein>
    <submittedName>
        <fullName evidence="11">Mitochondrial sodium/calcium exchanger protein</fullName>
    </submittedName>
</protein>
<accession>A0A6P4IM87</accession>
<gene>
    <name evidence="11" type="primary">LOC108076347</name>
</gene>
<dbReference type="GeneID" id="108076347"/>
<feature type="transmembrane region" description="Helical" evidence="8">
    <location>
        <begin position="202"/>
        <end position="222"/>
    </location>
</feature>
<dbReference type="InterPro" id="IPR044880">
    <property type="entry name" value="NCX_ion-bd_dom_sf"/>
</dbReference>
<evidence type="ECO:0000256" key="5">
    <source>
        <dbReference type="ARBA" id="ARBA00022692"/>
    </source>
</evidence>
<evidence type="ECO:0000256" key="7">
    <source>
        <dbReference type="ARBA" id="ARBA00023136"/>
    </source>
</evidence>
<feature type="transmembrane region" description="Helical" evidence="8">
    <location>
        <begin position="369"/>
        <end position="389"/>
    </location>
</feature>
<keyword evidence="4" id="KW-0406">Ion transport</keyword>
<feature type="transmembrane region" description="Helical" evidence="8">
    <location>
        <begin position="173"/>
        <end position="190"/>
    </location>
</feature>
<keyword evidence="6 8" id="KW-1133">Transmembrane helix</keyword>
<dbReference type="Proteomes" id="UP001652661">
    <property type="component" value="Chromosome 2R"/>
</dbReference>
<dbReference type="GO" id="GO:0005432">
    <property type="term" value="F:calcium:sodium antiporter activity"/>
    <property type="evidence" value="ECO:0007669"/>
    <property type="project" value="TreeGrafter"/>
</dbReference>
<feature type="transmembrane region" description="Helical" evidence="8">
    <location>
        <begin position="410"/>
        <end position="428"/>
    </location>
</feature>
<evidence type="ECO:0000313" key="10">
    <source>
        <dbReference type="Proteomes" id="UP001652661"/>
    </source>
</evidence>
<feature type="domain" description="Sodium/calcium exchanger membrane region" evidence="9">
    <location>
        <begin position="445"/>
        <end position="588"/>
    </location>
</feature>
<feature type="transmembrane region" description="Helical" evidence="8">
    <location>
        <begin position="548"/>
        <end position="569"/>
    </location>
</feature>
<dbReference type="AlphaFoldDB" id="A0A6P4IM87"/>
<evidence type="ECO:0000256" key="2">
    <source>
        <dbReference type="ARBA" id="ARBA00022448"/>
    </source>
</evidence>
<keyword evidence="4" id="KW-0106">Calcium</keyword>
<organism evidence="10 11">
    <name type="scientific">Drosophila kikkawai</name>
    <name type="common">Fruit fly</name>
    <dbReference type="NCBI Taxonomy" id="30033"/>
    <lineage>
        <taxon>Eukaryota</taxon>
        <taxon>Metazoa</taxon>
        <taxon>Ecdysozoa</taxon>
        <taxon>Arthropoda</taxon>
        <taxon>Hexapoda</taxon>
        <taxon>Insecta</taxon>
        <taxon>Pterygota</taxon>
        <taxon>Neoptera</taxon>
        <taxon>Endopterygota</taxon>
        <taxon>Diptera</taxon>
        <taxon>Brachycera</taxon>
        <taxon>Muscomorpha</taxon>
        <taxon>Ephydroidea</taxon>
        <taxon>Drosophilidae</taxon>
        <taxon>Drosophila</taxon>
        <taxon>Sophophora</taxon>
    </lineage>
</organism>
<name>A0A6P4IM87_DROKI</name>
<reference evidence="10" key="1">
    <citation type="submission" date="2025-05" db="UniProtKB">
        <authorList>
            <consortium name="RefSeq"/>
        </authorList>
    </citation>
    <scope>NUCLEOTIDE SEQUENCE [LARGE SCALE GENOMIC DNA]</scope>
    <source>
        <strain evidence="10">14028-0561.14</strain>
    </source>
</reference>
<keyword evidence="7 8" id="KW-0472">Membrane</keyword>
<evidence type="ECO:0000313" key="11">
    <source>
        <dbReference type="RefSeq" id="XP_017024629.1"/>
    </source>
</evidence>
<feature type="transmembrane region" description="Helical" evidence="8">
    <location>
        <begin position="434"/>
        <end position="453"/>
    </location>
</feature>
<evidence type="ECO:0000259" key="9">
    <source>
        <dbReference type="Pfam" id="PF01699"/>
    </source>
</evidence>
<keyword evidence="2" id="KW-0813">Transport</keyword>
<proteinExistence type="predicted"/>
<dbReference type="InterPro" id="IPR051359">
    <property type="entry name" value="CaCA_antiporter"/>
</dbReference>
<evidence type="ECO:0000256" key="8">
    <source>
        <dbReference type="SAM" id="Phobius"/>
    </source>
</evidence>
<dbReference type="PANTHER" id="PTHR12266:SF0">
    <property type="entry name" value="MITOCHONDRIAL SODIUM_CALCIUM EXCHANGER PROTEIN"/>
    <property type="match status" value="1"/>
</dbReference>
<reference evidence="11" key="2">
    <citation type="submission" date="2025-08" db="UniProtKB">
        <authorList>
            <consortium name="RefSeq"/>
        </authorList>
    </citation>
    <scope>IDENTIFICATION</scope>
    <source>
        <strain evidence="11">14028-0561.14</strain>
        <tissue evidence="11">Whole fly</tissue>
    </source>
</reference>